<evidence type="ECO:0000256" key="1">
    <source>
        <dbReference type="PROSITE-ProRule" id="PRU00325"/>
    </source>
</evidence>
<keyword evidence="1" id="KW-0863">Zinc-finger</keyword>
<proteinExistence type="predicted"/>
<name>A0A518AUD7_9BACT</name>
<dbReference type="Proteomes" id="UP000315750">
    <property type="component" value="Chromosome"/>
</dbReference>
<evidence type="ECO:0000313" key="4">
    <source>
        <dbReference type="Proteomes" id="UP000315750"/>
    </source>
</evidence>
<keyword evidence="1" id="KW-0479">Metal-binding</keyword>
<dbReference type="EMBL" id="CP036278">
    <property type="protein sequence ID" value="QDU58348.1"/>
    <property type="molecule type" value="Genomic_DNA"/>
</dbReference>
<gene>
    <name evidence="3" type="ORF">Pan181_45820</name>
</gene>
<keyword evidence="4" id="KW-1185">Reference proteome</keyword>
<feature type="domain" description="SWIM-type" evidence="2">
    <location>
        <begin position="505"/>
        <end position="546"/>
    </location>
</feature>
<dbReference type="AlphaFoldDB" id="A0A518AUD7"/>
<dbReference type="PROSITE" id="PS50966">
    <property type="entry name" value="ZF_SWIM"/>
    <property type="match status" value="1"/>
</dbReference>
<dbReference type="KEGG" id="amuc:Pan181_45820"/>
<organism evidence="3 4">
    <name type="scientific">Aeoliella mucimassa</name>
    <dbReference type="NCBI Taxonomy" id="2527972"/>
    <lineage>
        <taxon>Bacteria</taxon>
        <taxon>Pseudomonadati</taxon>
        <taxon>Planctomycetota</taxon>
        <taxon>Planctomycetia</taxon>
        <taxon>Pirellulales</taxon>
        <taxon>Lacipirellulaceae</taxon>
        <taxon>Aeoliella</taxon>
    </lineage>
</organism>
<accession>A0A518AUD7</accession>
<evidence type="ECO:0000259" key="2">
    <source>
        <dbReference type="PROSITE" id="PS50966"/>
    </source>
</evidence>
<dbReference type="GO" id="GO:0008270">
    <property type="term" value="F:zinc ion binding"/>
    <property type="evidence" value="ECO:0007669"/>
    <property type="project" value="UniProtKB-KW"/>
</dbReference>
<keyword evidence="1" id="KW-0862">Zinc</keyword>
<dbReference type="InterPro" id="IPR007527">
    <property type="entry name" value="Znf_SWIM"/>
</dbReference>
<sequence>MKLDVAYRGRSELVAGSSGSRSLRFATNLNREAVAFDAALKMPLRFREAISALHDVVISDLRFQPRDHDAYDAWKKGERLREMQLHRAEYERLKKEVLIGAHQELAGEFEERFKRLRKKYWDLRNKHSIRLRVRNPELWRMLMPADPVVTVADDTVFFECFSADQASYGCLNVVREDAFGTSSELQLGTTNVDYSWALYDHFQTLRSYRETRLKVDPQGFGSTTTGAGEHREEKIDLPEGWLRGFMQLQSGMTLPMRRVTLSRDSVYSLLAWLRRHKAKRSPRAIRFELTPGEPPNVVLEPWEERIVSHGTRHDGSPVEPIRIWGGRRLLSLARVLPLMESCDVYLLGTGLPSFWIAKMGEMQLTLGLSGWTANDWSSGGSLESLLPPGEPSPSQLQLAAKLLQRERALRFDDLQASMACNIGDCAAALNQLAYSGQVIHDLAAGVYRWRQVMPMALGEAELGPASPEVSASRVLLQRNQVSLLDSSLQTSGVRVGKGTVERHPVEVVIDVDGMIKRGKCSCSHHHRAGIRRGACRHLLALRAVMLGQSPTSDASTDAWYHRLLNLSRN</sequence>
<protein>
    <recommendedName>
        <fullName evidence="2">SWIM-type domain-containing protein</fullName>
    </recommendedName>
</protein>
<reference evidence="3 4" key="1">
    <citation type="submission" date="2019-02" db="EMBL/GenBank/DDBJ databases">
        <title>Deep-cultivation of Planctomycetes and their phenomic and genomic characterization uncovers novel biology.</title>
        <authorList>
            <person name="Wiegand S."/>
            <person name="Jogler M."/>
            <person name="Boedeker C."/>
            <person name="Pinto D."/>
            <person name="Vollmers J."/>
            <person name="Rivas-Marin E."/>
            <person name="Kohn T."/>
            <person name="Peeters S.H."/>
            <person name="Heuer A."/>
            <person name="Rast P."/>
            <person name="Oberbeckmann S."/>
            <person name="Bunk B."/>
            <person name="Jeske O."/>
            <person name="Meyerdierks A."/>
            <person name="Storesund J.E."/>
            <person name="Kallscheuer N."/>
            <person name="Luecker S."/>
            <person name="Lage O.M."/>
            <person name="Pohl T."/>
            <person name="Merkel B.J."/>
            <person name="Hornburger P."/>
            <person name="Mueller R.-W."/>
            <person name="Bruemmer F."/>
            <person name="Labrenz M."/>
            <person name="Spormann A.M."/>
            <person name="Op den Camp H."/>
            <person name="Overmann J."/>
            <person name="Amann R."/>
            <person name="Jetten M.S.M."/>
            <person name="Mascher T."/>
            <person name="Medema M.H."/>
            <person name="Devos D.P."/>
            <person name="Kaster A.-K."/>
            <person name="Ovreas L."/>
            <person name="Rohde M."/>
            <person name="Galperin M.Y."/>
            <person name="Jogler C."/>
        </authorList>
    </citation>
    <scope>NUCLEOTIDE SEQUENCE [LARGE SCALE GENOMIC DNA]</scope>
    <source>
        <strain evidence="3 4">Pan181</strain>
    </source>
</reference>
<dbReference type="RefSeq" id="WP_197528583.1">
    <property type="nucleotide sequence ID" value="NZ_CP036278.1"/>
</dbReference>
<evidence type="ECO:0000313" key="3">
    <source>
        <dbReference type="EMBL" id="QDU58348.1"/>
    </source>
</evidence>